<gene>
    <name evidence="9 10" type="primary">XB5797209.S</name>
</gene>
<evidence type="ECO:0000256" key="7">
    <source>
        <dbReference type="RuleBase" id="RU367011"/>
    </source>
</evidence>
<evidence type="ECO:0000256" key="2">
    <source>
        <dbReference type="ARBA" id="ARBA00012925"/>
    </source>
</evidence>
<dbReference type="CTD" id="108707123"/>
<dbReference type="PANTHER" id="PTHR18952:SF134">
    <property type="entry name" value="CARBONIC ANHYDRASE 15"/>
    <property type="match status" value="1"/>
</dbReference>
<organism evidence="8 9">
    <name type="scientific">Xenopus laevis</name>
    <name type="common">African clawed frog</name>
    <dbReference type="NCBI Taxonomy" id="8355"/>
    <lineage>
        <taxon>Eukaryota</taxon>
        <taxon>Metazoa</taxon>
        <taxon>Chordata</taxon>
        <taxon>Craniata</taxon>
        <taxon>Vertebrata</taxon>
        <taxon>Euteleostomi</taxon>
        <taxon>Amphibia</taxon>
        <taxon>Batrachia</taxon>
        <taxon>Anura</taxon>
        <taxon>Pipoidea</taxon>
        <taxon>Pipidae</taxon>
        <taxon>Xenopodinae</taxon>
        <taxon>Xenopus</taxon>
        <taxon>Xenopus</taxon>
    </lineage>
</organism>
<dbReference type="SUPFAM" id="SSF51069">
    <property type="entry name" value="Carbonic anhydrase"/>
    <property type="match status" value="1"/>
</dbReference>
<keyword evidence="3 7" id="KW-0479">Metal-binding</keyword>
<evidence type="ECO:0000256" key="6">
    <source>
        <dbReference type="ARBA" id="ARBA00023239"/>
    </source>
</evidence>
<dbReference type="Bgee" id="108707123">
    <property type="expression patterns" value="Expressed in internal ear and 3 other cell types or tissues"/>
</dbReference>
<dbReference type="Gene3D" id="3.10.200.10">
    <property type="entry name" value="Alpha carbonic anhydrase"/>
    <property type="match status" value="1"/>
</dbReference>
<dbReference type="PaxDb" id="8355-A0A1L8HQB6"/>
<dbReference type="KEGG" id="xla:108707123"/>
<keyword evidence="6 7" id="KW-0456">Lyase</keyword>
<dbReference type="PROSITE" id="PS51144">
    <property type="entry name" value="ALPHA_CA_2"/>
    <property type="match status" value="1"/>
</dbReference>
<comment type="catalytic activity">
    <reaction evidence="7">
        <text>hydrogencarbonate + H(+) = CO2 + H2O</text>
        <dbReference type="Rhea" id="RHEA:10748"/>
        <dbReference type="ChEBI" id="CHEBI:15377"/>
        <dbReference type="ChEBI" id="CHEBI:15378"/>
        <dbReference type="ChEBI" id="CHEBI:16526"/>
        <dbReference type="ChEBI" id="CHEBI:17544"/>
        <dbReference type="EC" id="4.2.1.1"/>
    </reaction>
</comment>
<dbReference type="PROSITE" id="PS00162">
    <property type="entry name" value="ALPHA_CA_1"/>
    <property type="match status" value="1"/>
</dbReference>
<proteinExistence type="inferred from homology"/>
<dbReference type="OMA" id="HMVHMNT"/>
<sequence length="323" mass="36649">MKLHLLCFPFFTWPLIVHGSRGGRWCYSSQDPKCGPDYWKDINHNCGGESQSPINIERSKVKRDSHLGDINFQGYDHAPPGQWKLMNDGQSVILSLNGEVIQSHLNISGAGLPNTYRALQFHFHWGSSTRDGSEHLMDGKRYPMEMHIVHMNAKYQSISEAKKDPQGLAVLGFFFTVSEIDNPSYNILVAGMKNVSLEGEFIELDSTFPLEMLLPPLDTLSRYYRYQGSLTTPDCSEVVIWTVFENPIFISQRQLKIMTETVHFSAHGETLVKMSDNFRTPQPLKGRKLWASKDATVSHSCIVRAPFPGMCLLSLVTYTLLRF</sequence>
<keyword evidence="7" id="KW-0732">Signal</keyword>
<protein>
    <recommendedName>
        <fullName evidence="2 7">Carbonic anhydrase</fullName>
        <ecNumber evidence="2 7">4.2.1.1</ecNumber>
    </recommendedName>
</protein>
<evidence type="ECO:0000313" key="9">
    <source>
        <dbReference type="RefSeq" id="XP_018099594.1"/>
    </source>
</evidence>
<keyword evidence="5" id="KW-0325">Glycoprotein</keyword>
<comment type="cofactor">
    <cofactor evidence="7">
        <name>Zn(2+)</name>
        <dbReference type="ChEBI" id="CHEBI:29105"/>
    </cofactor>
</comment>
<evidence type="ECO:0000313" key="10">
    <source>
        <dbReference type="Xenbase" id="XB-GENE-17339292"/>
    </source>
</evidence>
<dbReference type="GO" id="GO:0004089">
    <property type="term" value="F:carbonate dehydratase activity"/>
    <property type="evidence" value="ECO:0000318"/>
    <property type="project" value="GO_Central"/>
</dbReference>
<comment type="function">
    <text evidence="7">Reversible hydration of carbon dioxide.</text>
</comment>
<evidence type="ECO:0000256" key="1">
    <source>
        <dbReference type="ARBA" id="ARBA00010718"/>
    </source>
</evidence>
<dbReference type="STRING" id="8355.A0A1L8HQB6"/>
<dbReference type="Pfam" id="PF00194">
    <property type="entry name" value="Carb_anhydrase"/>
    <property type="match status" value="1"/>
</dbReference>
<keyword evidence="8" id="KW-1185">Reference proteome</keyword>
<dbReference type="PANTHER" id="PTHR18952">
    <property type="entry name" value="CARBONIC ANHYDRASE"/>
    <property type="match status" value="1"/>
</dbReference>
<dbReference type="InterPro" id="IPR036398">
    <property type="entry name" value="CA_dom_sf"/>
</dbReference>
<reference evidence="9" key="1">
    <citation type="submission" date="2025-08" db="UniProtKB">
        <authorList>
            <consortium name="RefSeq"/>
        </authorList>
    </citation>
    <scope>IDENTIFICATION</scope>
    <source>
        <strain evidence="9">J_2021</strain>
        <tissue evidence="9">Erythrocytes</tissue>
    </source>
</reference>
<dbReference type="FunFam" id="3.10.200.10:FF:000003">
    <property type="entry name" value="Carbonic anhydrase 12"/>
    <property type="match status" value="1"/>
</dbReference>
<keyword evidence="4 7" id="KW-0862">Zinc</keyword>
<dbReference type="InterPro" id="IPR001148">
    <property type="entry name" value="CA_dom"/>
</dbReference>
<dbReference type="AlphaFoldDB" id="A0A1L8HQB6"/>
<dbReference type="OrthoDB" id="429145at2759"/>
<dbReference type="Proteomes" id="UP000186698">
    <property type="component" value="Chromosome 1S"/>
</dbReference>
<dbReference type="EC" id="4.2.1.1" evidence="2 7"/>
<name>A0A1L8HQB6_XENLA</name>
<evidence type="ECO:0000256" key="3">
    <source>
        <dbReference type="ARBA" id="ARBA00022723"/>
    </source>
</evidence>
<evidence type="ECO:0000256" key="4">
    <source>
        <dbReference type="ARBA" id="ARBA00022833"/>
    </source>
</evidence>
<dbReference type="GO" id="GO:0005886">
    <property type="term" value="C:plasma membrane"/>
    <property type="evidence" value="ECO:0000318"/>
    <property type="project" value="GO_Central"/>
</dbReference>
<dbReference type="GO" id="GO:0008270">
    <property type="term" value="F:zinc ion binding"/>
    <property type="evidence" value="ECO:0007669"/>
    <property type="project" value="UniProtKB-UniRule"/>
</dbReference>
<dbReference type="InterPro" id="IPR023561">
    <property type="entry name" value="Carbonic_anhydrase_a-class"/>
</dbReference>
<feature type="chain" id="PRO_5035351960" description="Carbonic anhydrase" evidence="7">
    <location>
        <begin position="23"/>
        <end position="323"/>
    </location>
</feature>
<dbReference type="SMART" id="SM01057">
    <property type="entry name" value="Carb_anhydrase"/>
    <property type="match status" value="1"/>
</dbReference>
<accession>A0A1L8HQB6</accession>
<evidence type="ECO:0000313" key="8">
    <source>
        <dbReference type="Proteomes" id="UP000186698"/>
    </source>
</evidence>
<feature type="signal peptide" evidence="7">
    <location>
        <begin position="1"/>
        <end position="22"/>
    </location>
</feature>
<dbReference type="Xenbase" id="XB-GENE-17339292">
    <property type="gene designation" value="XB5797209.S"/>
</dbReference>
<dbReference type="RefSeq" id="XP_018099594.1">
    <property type="nucleotide sequence ID" value="XM_018244105.2"/>
</dbReference>
<dbReference type="InterPro" id="IPR018338">
    <property type="entry name" value="Carbonic_anhydrase_a-class_CS"/>
</dbReference>
<dbReference type="GeneID" id="108707123"/>
<evidence type="ECO:0000256" key="5">
    <source>
        <dbReference type="ARBA" id="ARBA00023180"/>
    </source>
</evidence>
<comment type="similarity">
    <text evidence="1 7">Belongs to the alpha-carbonic anhydrase family.</text>
</comment>
<dbReference type="AGR" id="Xenbase:XB-GENE-17339292"/>